<protein>
    <submittedName>
        <fullName evidence="3">DNA-binding MarR family transcriptional regulator</fullName>
    </submittedName>
</protein>
<dbReference type="PANTHER" id="PTHR33164:SF57">
    <property type="entry name" value="MARR-FAMILY TRANSCRIPTIONAL REGULATOR"/>
    <property type="match status" value="1"/>
</dbReference>
<dbReference type="InterPro" id="IPR036388">
    <property type="entry name" value="WH-like_DNA-bd_sf"/>
</dbReference>
<dbReference type="PROSITE" id="PS50995">
    <property type="entry name" value="HTH_MARR_2"/>
    <property type="match status" value="1"/>
</dbReference>
<feature type="compositionally biased region" description="Basic and acidic residues" evidence="1">
    <location>
        <begin position="90"/>
        <end position="112"/>
    </location>
</feature>
<gene>
    <name evidence="3" type="ORF">BKA07_000916</name>
</gene>
<comment type="caution">
    <text evidence="3">The sequence shown here is derived from an EMBL/GenBank/DDBJ whole genome shotgun (WGS) entry which is preliminary data.</text>
</comment>
<dbReference type="Pfam" id="PF12802">
    <property type="entry name" value="MarR_2"/>
    <property type="match status" value="1"/>
</dbReference>
<evidence type="ECO:0000313" key="3">
    <source>
        <dbReference type="EMBL" id="NJC55881.1"/>
    </source>
</evidence>
<feature type="compositionally biased region" description="Gly residues" evidence="1">
    <location>
        <begin position="47"/>
        <end position="60"/>
    </location>
</feature>
<name>A0A846S128_9MICO</name>
<dbReference type="InterPro" id="IPR039422">
    <property type="entry name" value="MarR/SlyA-like"/>
</dbReference>
<dbReference type="PANTHER" id="PTHR33164">
    <property type="entry name" value="TRANSCRIPTIONAL REGULATOR, MARR FAMILY"/>
    <property type="match status" value="1"/>
</dbReference>
<dbReference type="AlphaFoldDB" id="A0A846S128"/>
<dbReference type="PRINTS" id="PR00598">
    <property type="entry name" value="HTHMARR"/>
</dbReference>
<dbReference type="RefSeq" id="WP_245161836.1">
    <property type="nucleotide sequence ID" value="NZ_BAAAPQ010000026.1"/>
</dbReference>
<dbReference type="GO" id="GO:0006950">
    <property type="term" value="P:response to stress"/>
    <property type="evidence" value="ECO:0007669"/>
    <property type="project" value="TreeGrafter"/>
</dbReference>
<dbReference type="SMART" id="SM00347">
    <property type="entry name" value="HTH_MARR"/>
    <property type="match status" value="1"/>
</dbReference>
<feature type="domain" description="HTH marR-type" evidence="2">
    <location>
        <begin position="84"/>
        <end position="227"/>
    </location>
</feature>
<dbReference type="InterPro" id="IPR036390">
    <property type="entry name" value="WH_DNA-bd_sf"/>
</dbReference>
<sequence>MSSQGKNDQGMGADDASQRIAEALTRLQWRRGPGGGPRGFGPPSGAPGFGGRPGFGGPGRGDFPFGRGRRRHGSEDERSSHDPRGPLGEDAPRGDRRHDSDRGRHDDEHDWRGNFGGGHLGGRAQLRLLIALAQAGRPLGVSAIGEAIGVDQPRASRLVSQGVELGLLQREVDPEDARRTLIALTDKGRAITSRFRGAQRESVDQALDGFSDEERALLAQLLSRLADAWPH</sequence>
<dbReference type="Proteomes" id="UP000576792">
    <property type="component" value="Unassembled WGS sequence"/>
</dbReference>
<dbReference type="Gene3D" id="1.10.10.10">
    <property type="entry name" value="Winged helix-like DNA-binding domain superfamily/Winged helix DNA-binding domain"/>
    <property type="match status" value="1"/>
</dbReference>
<dbReference type="EMBL" id="JAATJN010000001">
    <property type="protein sequence ID" value="NJC55881.1"/>
    <property type="molecule type" value="Genomic_DNA"/>
</dbReference>
<reference evidence="3 4" key="1">
    <citation type="submission" date="2020-03" db="EMBL/GenBank/DDBJ databases">
        <title>Sequencing the genomes of 1000 actinobacteria strains.</title>
        <authorList>
            <person name="Klenk H.-P."/>
        </authorList>
    </citation>
    <scope>NUCLEOTIDE SEQUENCE [LARGE SCALE GENOMIC DNA]</scope>
    <source>
        <strain evidence="3 4">DSM 18964</strain>
    </source>
</reference>
<keyword evidence="3" id="KW-0238">DNA-binding</keyword>
<evidence type="ECO:0000256" key="1">
    <source>
        <dbReference type="SAM" id="MobiDB-lite"/>
    </source>
</evidence>
<proteinExistence type="predicted"/>
<dbReference type="SUPFAM" id="SSF46785">
    <property type="entry name" value="Winged helix' DNA-binding domain"/>
    <property type="match status" value="1"/>
</dbReference>
<accession>A0A846S128</accession>
<dbReference type="GO" id="GO:0003677">
    <property type="term" value="F:DNA binding"/>
    <property type="evidence" value="ECO:0007669"/>
    <property type="project" value="UniProtKB-KW"/>
</dbReference>
<organism evidence="3 4">
    <name type="scientific">Brevibacterium marinum</name>
    <dbReference type="NCBI Taxonomy" id="418643"/>
    <lineage>
        <taxon>Bacteria</taxon>
        <taxon>Bacillati</taxon>
        <taxon>Actinomycetota</taxon>
        <taxon>Actinomycetes</taxon>
        <taxon>Micrococcales</taxon>
        <taxon>Brevibacteriaceae</taxon>
        <taxon>Brevibacterium</taxon>
    </lineage>
</organism>
<feature type="region of interest" description="Disordered" evidence="1">
    <location>
        <begin position="1"/>
        <end position="114"/>
    </location>
</feature>
<dbReference type="GO" id="GO:0003700">
    <property type="term" value="F:DNA-binding transcription factor activity"/>
    <property type="evidence" value="ECO:0007669"/>
    <property type="project" value="InterPro"/>
</dbReference>
<dbReference type="InterPro" id="IPR000835">
    <property type="entry name" value="HTH_MarR-typ"/>
</dbReference>
<evidence type="ECO:0000259" key="2">
    <source>
        <dbReference type="PROSITE" id="PS50995"/>
    </source>
</evidence>
<feature type="compositionally biased region" description="Basic and acidic residues" evidence="1">
    <location>
        <begin position="73"/>
        <end position="84"/>
    </location>
</feature>
<evidence type="ECO:0000313" key="4">
    <source>
        <dbReference type="Proteomes" id="UP000576792"/>
    </source>
</evidence>
<keyword evidence="4" id="KW-1185">Reference proteome</keyword>